<organism evidence="2 3">
    <name type="scientific">Thermococcus chitonophagus</name>
    <dbReference type="NCBI Taxonomy" id="54262"/>
    <lineage>
        <taxon>Archaea</taxon>
        <taxon>Methanobacteriati</taxon>
        <taxon>Methanobacteriota</taxon>
        <taxon>Thermococci</taxon>
        <taxon>Thermococcales</taxon>
        <taxon>Thermococcaceae</taxon>
        <taxon>Thermococcus</taxon>
    </lineage>
</organism>
<dbReference type="NCBIfam" id="NF006328">
    <property type="entry name" value="PRK08558.1"/>
    <property type="match status" value="2"/>
</dbReference>
<evidence type="ECO:0000313" key="2">
    <source>
        <dbReference type="EMBL" id="CUX78706.1"/>
    </source>
</evidence>
<dbReference type="Pfam" id="PF01381">
    <property type="entry name" value="HTH_3"/>
    <property type="match status" value="2"/>
</dbReference>
<dbReference type="RefSeq" id="WP_084448897.1">
    <property type="nucleotide sequence ID" value="NZ_LN999010.1"/>
</dbReference>
<dbReference type="CDD" id="cd06223">
    <property type="entry name" value="PRTases_typeI"/>
    <property type="match status" value="1"/>
</dbReference>
<keyword evidence="2" id="KW-0328">Glycosyltransferase</keyword>
<dbReference type="Proteomes" id="UP000093069">
    <property type="component" value="Chromosome I"/>
</dbReference>
<dbReference type="PANTHER" id="PTHR43864:SF3">
    <property type="entry name" value="ADENINE PHOSPHORIBOSYLTRANSFERASE, FUSED TO N-TERMINAL DNA-BINDING DOMAIN"/>
    <property type="match status" value="1"/>
</dbReference>
<dbReference type="KEGG" id="tch:CHITON_1927"/>
<keyword evidence="2" id="KW-0238">DNA-binding</keyword>
<dbReference type="PROSITE" id="PS50943">
    <property type="entry name" value="HTH_CROC1"/>
    <property type="match status" value="1"/>
</dbReference>
<dbReference type="SUPFAM" id="SSF47413">
    <property type="entry name" value="lambda repressor-like DNA-binding domains"/>
    <property type="match status" value="2"/>
</dbReference>
<dbReference type="EMBL" id="LN999010">
    <property type="protein sequence ID" value="CUX78706.1"/>
    <property type="molecule type" value="Genomic_DNA"/>
</dbReference>
<dbReference type="InterPro" id="IPR001387">
    <property type="entry name" value="Cro/C1-type_HTH"/>
</dbReference>
<dbReference type="SMART" id="SM00530">
    <property type="entry name" value="HTH_XRE"/>
    <property type="match status" value="2"/>
</dbReference>
<dbReference type="CDD" id="cd00093">
    <property type="entry name" value="HTH_XRE"/>
    <property type="match status" value="2"/>
</dbReference>
<reference evidence="3" key="1">
    <citation type="submission" date="2016-01" db="EMBL/GenBank/DDBJ databases">
        <authorList>
            <person name="Vorgias C.E."/>
        </authorList>
    </citation>
    <scope>NUCLEOTIDE SEQUENCE [LARGE SCALE GENOMIC DNA]</scope>
</reference>
<name>A0A170STU3_9EURY</name>
<dbReference type="PANTHER" id="PTHR43864">
    <property type="entry name" value="HYPOXANTHINE/GUANINE PHOSPHORIBOSYLTRANSFERASE"/>
    <property type="match status" value="1"/>
</dbReference>
<evidence type="ECO:0000259" key="1">
    <source>
        <dbReference type="PROSITE" id="PS50943"/>
    </source>
</evidence>
<dbReference type="InterPro" id="IPR000836">
    <property type="entry name" value="PRTase_dom"/>
</dbReference>
<dbReference type="STRING" id="54262.CHITON_1927"/>
<dbReference type="InterPro" id="IPR010982">
    <property type="entry name" value="Lambda_DNA-bd_dom_sf"/>
</dbReference>
<evidence type="ECO:0000313" key="3">
    <source>
        <dbReference type="Proteomes" id="UP000093069"/>
    </source>
</evidence>
<proteinExistence type="predicted"/>
<dbReference type="AlphaFoldDB" id="A0A170STU3"/>
<keyword evidence="2" id="KW-0808">Transferase</keyword>
<dbReference type="GO" id="GO:0003677">
    <property type="term" value="F:DNA binding"/>
    <property type="evidence" value="ECO:0007669"/>
    <property type="project" value="UniProtKB-KW"/>
</dbReference>
<gene>
    <name evidence="2" type="ORF">CHITON_1927</name>
</gene>
<protein>
    <submittedName>
        <fullName evidence="2">Adenine phosphoribosyltransferase, fused to N-terminal DNA-binding domain</fullName>
    </submittedName>
</protein>
<feature type="domain" description="HTH cro/C1-type" evidence="1">
    <location>
        <begin position="14"/>
        <end position="68"/>
    </location>
</feature>
<dbReference type="InterPro" id="IPR050118">
    <property type="entry name" value="Pur/Pyrimidine_PRTase"/>
</dbReference>
<sequence length="353" mass="39775">MNQLEAMKEKIKVIRMLRVLKKSYTYEELSKITGLPITVLNRYVRGKVLPSVERARELTEKLSPYLNLEDEVRRRLKYDSFGFFDTMSVLSDTNLLALIAEEVALRYMKTGVGKVLTAATDGIPLAVQIARMLRVLKKSYTYEELSKITGLPITVLNRYVRGKVLPSVERARELTEKLSPYLNLEDEVRRRLKYDSFGFFDTMSVLSDTNLLALIAEEVALRYMKTGVGKVLTAATDGIPLAVQIANELGIDVVYAKKKKEVGVDKFYEINYVPSASGSITTLYLPAWALKKGERVLIVDDVIRSGETQKALIELCKQADATPVGMFFLISVGDIVDKLKEEYNIPVDALVRL</sequence>
<dbReference type="OrthoDB" id="31493at2157"/>
<dbReference type="SUPFAM" id="SSF53271">
    <property type="entry name" value="PRTase-like"/>
    <property type="match status" value="2"/>
</dbReference>
<dbReference type="GeneID" id="28494296"/>
<dbReference type="InterPro" id="IPR029057">
    <property type="entry name" value="PRTase-like"/>
</dbReference>
<dbReference type="Pfam" id="PF00156">
    <property type="entry name" value="Pribosyltran"/>
    <property type="match status" value="1"/>
</dbReference>
<dbReference type="Gene3D" id="3.40.50.2020">
    <property type="match status" value="2"/>
</dbReference>
<dbReference type="GO" id="GO:0016757">
    <property type="term" value="F:glycosyltransferase activity"/>
    <property type="evidence" value="ECO:0007669"/>
    <property type="project" value="UniProtKB-KW"/>
</dbReference>
<accession>A0A170STU3</accession>